<name>A0A0B6WX55_9BACT</name>
<accession>A0A0B6WX55</accession>
<sequence precursor="true">MSTKLILTIGLLLPFCSVLAQEKPTIPDIDRIRLAEAFRLGETIGNRIWKDWDKAPFAVLLVTPENEFLIRHPKPSPDFTLIGYDPLLKSEVYFRKRTYPTDLLAAMPAIRGSIVSTIVVGQAENTSAQTSTPWIVTLLHEHFHQLQSSQPNYYTDVNALNLSRGDQTGMWMLNFAFPYDKAEVQEQFSTLSKLLADALESKNKAERSMKLAAYLQARQRFQQMLSPDDYKYFSFQLWQEGIARYTEYQVAKLAAAKYRPSREFRALKDYTSFAQVADAIRERIFKQLQTQKLGESQRVAFYSFGAAEGLLLDKVNPQWRNRYFVDKFDIGKYYNAAG</sequence>
<keyword evidence="1" id="KW-0732">Signal</keyword>
<proteinExistence type="predicted"/>
<organism evidence="2 3">
    <name type="scientific">Pyrinomonas methylaliphatogenes</name>
    <dbReference type="NCBI Taxonomy" id="454194"/>
    <lineage>
        <taxon>Bacteria</taxon>
        <taxon>Pseudomonadati</taxon>
        <taxon>Acidobacteriota</taxon>
        <taxon>Blastocatellia</taxon>
        <taxon>Blastocatellales</taxon>
        <taxon>Pyrinomonadaceae</taxon>
        <taxon>Pyrinomonas</taxon>
    </lineage>
</organism>
<dbReference type="OrthoDB" id="1494135at2"/>
<dbReference type="RefSeq" id="WP_157770793.1">
    <property type="nucleotide sequence ID" value="NZ_CBXV010000006.1"/>
</dbReference>
<feature type="signal peptide" evidence="1">
    <location>
        <begin position="1"/>
        <end position="20"/>
    </location>
</feature>
<dbReference type="AlphaFoldDB" id="A0A0B6WX55"/>
<reference evidence="2 3" key="2">
    <citation type="submission" date="2015-01" db="EMBL/GenBank/DDBJ databases">
        <title>Complete genome sequence of Pyrinomonas methylaliphatogenes type strain K22T.</title>
        <authorList>
            <person name="Lee K.C.Y."/>
            <person name="Power J.F."/>
            <person name="Dunfield P.F."/>
            <person name="Morgan X.C."/>
            <person name="Huttenhower C."/>
            <person name="Stott M.B."/>
        </authorList>
    </citation>
    <scope>NUCLEOTIDE SEQUENCE [LARGE SCALE GENOMIC DNA]</scope>
    <source>
        <strain evidence="2 3">K22</strain>
    </source>
</reference>
<protein>
    <submittedName>
        <fullName evidence="2">Uncharacterized protein</fullName>
    </submittedName>
</protein>
<dbReference type="Proteomes" id="UP000031518">
    <property type="component" value="Unassembled WGS sequence"/>
</dbReference>
<gene>
    <name evidence="2" type="ORF">PYK22_01881</name>
</gene>
<dbReference type="STRING" id="454194.PYK22_01881"/>
<evidence type="ECO:0000313" key="2">
    <source>
        <dbReference type="EMBL" id="CDM65873.1"/>
    </source>
</evidence>
<feature type="chain" id="PRO_5002125447" evidence="1">
    <location>
        <begin position="21"/>
        <end position="338"/>
    </location>
</feature>
<evidence type="ECO:0000256" key="1">
    <source>
        <dbReference type="SAM" id="SignalP"/>
    </source>
</evidence>
<reference evidence="2 3" key="1">
    <citation type="submission" date="2013-12" db="EMBL/GenBank/DDBJ databases">
        <authorList>
            <person name="Stott M."/>
        </authorList>
    </citation>
    <scope>NUCLEOTIDE SEQUENCE [LARGE SCALE GENOMIC DNA]</scope>
    <source>
        <strain evidence="2 3">K22</strain>
    </source>
</reference>
<keyword evidence="3" id="KW-1185">Reference proteome</keyword>
<evidence type="ECO:0000313" key="3">
    <source>
        <dbReference type="Proteomes" id="UP000031518"/>
    </source>
</evidence>
<dbReference type="EMBL" id="CBXV010000006">
    <property type="protein sequence ID" value="CDM65873.1"/>
    <property type="molecule type" value="Genomic_DNA"/>
</dbReference>